<sequence>QGKTRNVPTTQRGKNQSQSQNPQQSAAACALHSPLSTLNSQFSILNSQFSTPMATSSSCSSPYTNGSSPITTIAQDHLFSILLLLPLDSIFRFALTCKKFRSLTYSDSLWESLCRRDWGNSTIDALRSFAVDGKQQQFPWKKFYQQIYQLDSVYCRRLLTHPQGGEELLLPQPRASHSLNFVSGCLVLFGGGCEGGRHLDDTWVAYVGNDFKRILEWNKIESGVPSGRFGHSCVVIGDCLVLFGGINDHGARQNDTWIGQVAVHDAFGITLSWRLLDVGSIVPPPRGAHAACSMDKRRMLIHGGIGLSGLRLGDTWVLELSENLHLGVWQEIATHPSPPSRSGHTLTPVGGNQTILFGGRGLGYEVLNDVWLFDTSDGHWRWVQLLFDLQNIPQGLTLPRVGHSANLIIGGRLLIYGGEDSYRHRKNDFWVLDISSVTSITQSGSPPSLERSMTKLWRRLKSKGDNPCGRSFHRACVDPSGRNLYIFGGMVDGLLNPAESSGLRFDGELFLVELLLQC</sequence>
<dbReference type="SUPFAM" id="SSF81383">
    <property type="entry name" value="F-box domain"/>
    <property type="match status" value="1"/>
</dbReference>
<accession>A0ABD2RV70</accession>
<comment type="caution">
    <text evidence="4">The sequence shown here is derived from an EMBL/GenBank/DDBJ whole genome shotgun (WGS) entry which is preliminary data.</text>
</comment>
<evidence type="ECO:0000256" key="2">
    <source>
        <dbReference type="SAM" id="MobiDB-lite"/>
    </source>
</evidence>
<feature type="non-terminal residue" evidence="4">
    <location>
        <position position="1"/>
    </location>
</feature>
<dbReference type="InterPro" id="IPR001810">
    <property type="entry name" value="F-box_dom"/>
</dbReference>
<evidence type="ECO:0000313" key="5">
    <source>
        <dbReference type="Proteomes" id="UP001627284"/>
    </source>
</evidence>
<dbReference type="InterPro" id="IPR036047">
    <property type="entry name" value="F-box-like_dom_sf"/>
</dbReference>
<reference evidence="4 5" key="1">
    <citation type="submission" date="2024-05" db="EMBL/GenBank/DDBJ databases">
        <title>De novo assembly of an allotetraploid wild potato.</title>
        <authorList>
            <person name="Hosaka A.J."/>
        </authorList>
    </citation>
    <scope>NUCLEOTIDE SEQUENCE [LARGE SCALE GENOMIC DNA]</scope>
    <source>
        <tissue evidence="4">Young leaves</tissue>
    </source>
</reference>
<organism evidence="4 5">
    <name type="scientific">Solanum stoloniferum</name>
    <dbReference type="NCBI Taxonomy" id="62892"/>
    <lineage>
        <taxon>Eukaryota</taxon>
        <taxon>Viridiplantae</taxon>
        <taxon>Streptophyta</taxon>
        <taxon>Embryophyta</taxon>
        <taxon>Tracheophyta</taxon>
        <taxon>Spermatophyta</taxon>
        <taxon>Magnoliopsida</taxon>
        <taxon>eudicotyledons</taxon>
        <taxon>Gunneridae</taxon>
        <taxon>Pentapetalae</taxon>
        <taxon>asterids</taxon>
        <taxon>lamiids</taxon>
        <taxon>Solanales</taxon>
        <taxon>Solanaceae</taxon>
        <taxon>Solanoideae</taxon>
        <taxon>Solaneae</taxon>
        <taxon>Solanum</taxon>
    </lineage>
</organism>
<feature type="compositionally biased region" description="Polar residues" evidence="2">
    <location>
        <begin position="1"/>
        <end position="14"/>
    </location>
</feature>
<dbReference type="SUPFAM" id="SSF117281">
    <property type="entry name" value="Kelch motif"/>
    <property type="match status" value="2"/>
</dbReference>
<dbReference type="PROSITE" id="PS50181">
    <property type="entry name" value="FBOX"/>
    <property type="match status" value="1"/>
</dbReference>
<evidence type="ECO:0000313" key="4">
    <source>
        <dbReference type="EMBL" id="KAL3335202.1"/>
    </source>
</evidence>
<dbReference type="AlphaFoldDB" id="A0ABD2RV70"/>
<dbReference type="InterPro" id="IPR015915">
    <property type="entry name" value="Kelch-typ_b-propeller"/>
</dbReference>
<name>A0ABD2RV70_9SOLN</name>
<feature type="compositionally biased region" description="Low complexity" evidence="2">
    <location>
        <begin position="15"/>
        <end position="24"/>
    </location>
</feature>
<dbReference type="PANTHER" id="PTHR46175">
    <property type="entry name" value="BACTERIOOPSIN TRANSCRIPTIONAL ACTIVATOR"/>
    <property type="match status" value="1"/>
</dbReference>
<dbReference type="Pfam" id="PF24681">
    <property type="entry name" value="Kelch_KLHDC2_KLHL20_DRC7"/>
    <property type="match status" value="1"/>
</dbReference>
<dbReference type="Gene3D" id="2.120.10.80">
    <property type="entry name" value="Kelch-type beta propeller"/>
    <property type="match status" value="2"/>
</dbReference>
<gene>
    <name evidence="4" type="ORF">AABB24_031417</name>
</gene>
<feature type="region of interest" description="Disordered" evidence="2">
    <location>
        <begin position="1"/>
        <end position="24"/>
    </location>
</feature>
<proteinExistence type="predicted"/>
<dbReference type="Pfam" id="PF12937">
    <property type="entry name" value="F-box-like"/>
    <property type="match status" value="1"/>
</dbReference>
<evidence type="ECO:0000259" key="3">
    <source>
        <dbReference type="PROSITE" id="PS50181"/>
    </source>
</evidence>
<feature type="domain" description="F-box" evidence="3">
    <location>
        <begin position="67"/>
        <end position="113"/>
    </location>
</feature>
<dbReference type="EMBL" id="JBJKTR010000018">
    <property type="protein sequence ID" value="KAL3335202.1"/>
    <property type="molecule type" value="Genomic_DNA"/>
</dbReference>
<dbReference type="FunFam" id="2.120.10.80:FF:000233">
    <property type="entry name" value="Uncharacterized protein"/>
    <property type="match status" value="1"/>
</dbReference>
<dbReference type="Gene3D" id="1.20.1280.50">
    <property type="match status" value="1"/>
</dbReference>
<keyword evidence="1" id="KW-0880">Kelch repeat</keyword>
<protein>
    <recommendedName>
        <fullName evidence="3">F-box domain-containing protein</fullName>
    </recommendedName>
</protein>
<dbReference type="PANTHER" id="PTHR46175:SF4">
    <property type="entry name" value="BACTERIOOPSIN TRANSCRIPTIONAL ACTIVATOR"/>
    <property type="match status" value="1"/>
</dbReference>
<keyword evidence="5" id="KW-1185">Reference proteome</keyword>
<dbReference type="Proteomes" id="UP001627284">
    <property type="component" value="Unassembled WGS sequence"/>
</dbReference>
<evidence type="ECO:0000256" key="1">
    <source>
        <dbReference type="ARBA" id="ARBA00022441"/>
    </source>
</evidence>